<sequence length="153" mass="16586">MIMPAKYTLVLRKDMRKGAAEDSKLYYANAKAAGTCGMYELCDLISLSSTASPGDVRLILDSLIEVMKRSLGKGEVVQVGELGNFQLQFGSTGTATKKEFNQALIKSKRIVFRPGKVLRDSISNYSFEKIPEPSDTTGGNEGGGGEDDRPVIE</sequence>
<evidence type="ECO:0000313" key="5">
    <source>
        <dbReference type="Proteomes" id="UP000033035"/>
    </source>
</evidence>
<keyword evidence="1" id="KW-0238">DNA-binding</keyword>
<gene>
    <name evidence="4" type="ORF">HMPREF1536_02069</name>
</gene>
<dbReference type="HOGENOM" id="CLU_112331_4_1_10"/>
<dbReference type="SUPFAM" id="SSF47729">
    <property type="entry name" value="IHF-like DNA-binding proteins"/>
    <property type="match status" value="1"/>
</dbReference>
<dbReference type="Pfam" id="PF18291">
    <property type="entry name" value="HU-HIG"/>
    <property type="match status" value="1"/>
</dbReference>
<dbReference type="InterPro" id="IPR010992">
    <property type="entry name" value="IHF-like_DNA-bd_dom_sf"/>
</dbReference>
<dbReference type="InterPro" id="IPR041607">
    <property type="entry name" value="HU-HIG"/>
</dbReference>
<organism evidence="4 5">
    <name type="scientific">Parabacteroides gordonii MS-1 = DSM 23371</name>
    <dbReference type="NCBI Taxonomy" id="1203610"/>
    <lineage>
        <taxon>Bacteria</taxon>
        <taxon>Pseudomonadati</taxon>
        <taxon>Bacteroidota</taxon>
        <taxon>Bacteroidia</taxon>
        <taxon>Bacteroidales</taxon>
        <taxon>Tannerellaceae</taxon>
        <taxon>Parabacteroides</taxon>
    </lineage>
</organism>
<dbReference type="Gene3D" id="4.10.520.10">
    <property type="entry name" value="IHF-like DNA-binding proteins"/>
    <property type="match status" value="1"/>
</dbReference>
<protein>
    <recommendedName>
        <fullName evidence="3">HU domain-containing protein</fullName>
    </recommendedName>
</protein>
<dbReference type="AlphaFoldDB" id="A0A0F5JIQ9"/>
<feature type="domain" description="HU" evidence="3">
    <location>
        <begin position="3"/>
        <end position="129"/>
    </location>
</feature>
<accession>A0A0F5JIQ9</accession>
<dbReference type="PATRIC" id="fig|1203610.3.peg.2123"/>
<evidence type="ECO:0000313" key="4">
    <source>
        <dbReference type="EMBL" id="KKB57347.1"/>
    </source>
</evidence>
<reference evidence="4 5" key="1">
    <citation type="submission" date="2013-04" db="EMBL/GenBank/DDBJ databases">
        <title>The Genome Sequence of Parabacteroides gordonii DSM 23371.</title>
        <authorList>
            <consortium name="The Broad Institute Genomics Platform"/>
            <person name="Earl A."/>
            <person name="Ward D."/>
            <person name="Feldgarden M."/>
            <person name="Gevers D."/>
            <person name="Martens E."/>
            <person name="Sakamoto M."/>
            <person name="Benno Y."/>
            <person name="Suzuki N."/>
            <person name="Matsunaga N."/>
            <person name="Koshihara K."/>
            <person name="Seki M."/>
            <person name="Komiya H."/>
            <person name="Walker B."/>
            <person name="Young S."/>
            <person name="Zeng Q."/>
            <person name="Gargeya S."/>
            <person name="Fitzgerald M."/>
            <person name="Haas B."/>
            <person name="Abouelleil A."/>
            <person name="Allen A.W."/>
            <person name="Alvarado L."/>
            <person name="Arachchi H.M."/>
            <person name="Berlin A.M."/>
            <person name="Chapman S.B."/>
            <person name="Gainer-Dewar J."/>
            <person name="Goldberg J."/>
            <person name="Griggs A."/>
            <person name="Gujja S."/>
            <person name="Hansen M."/>
            <person name="Howarth C."/>
            <person name="Imamovic A."/>
            <person name="Ireland A."/>
            <person name="Larimer J."/>
            <person name="McCowan C."/>
            <person name="Murphy C."/>
            <person name="Pearson M."/>
            <person name="Poon T.W."/>
            <person name="Priest M."/>
            <person name="Roberts A."/>
            <person name="Saif S."/>
            <person name="Shea T."/>
            <person name="Sisk P."/>
            <person name="Sykes S."/>
            <person name="Wortman J."/>
            <person name="Nusbaum C."/>
            <person name="Birren B."/>
        </authorList>
    </citation>
    <scope>NUCLEOTIDE SEQUENCE [LARGE SCALE GENOMIC DNA]</scope>
    <source>
        <strain evidence="4 5">MS-1</strain>
    </source>
</reference>
<comment type="caution">
    <text evidence="4">The sequence shown here is derived from an EMBL/GenBank/DDBJ whole genome shotgun (WGS) entry which is preliminary data.</text>
</comment>
<dbReference type="Proteomes" id="UP000033035">
    <property type="component" value="Unassembled WGS sequence"/>
</dbReference>
<evidence type="ECO:0000259" key="3">
    <source>
        <dbReference type="Pfam" id="PF18291"/>
    </source>
</evidence>
<dbReference type="GO" id="GO:0003677">
    <property type="term" value="F:DNA binding"/>
    <property type="evidence" value="ECO:0007669"/>
    <property type="project" value="UniProtKB-KW"/>
</dbReference>
<dbReference type="STRING" id="1203610.HMPREF1536_02069"/>
<name>A0A0F5JIQ9_9BACT</name>
<evidence type="ECO:0000256" key="2">
    <source>
        <dbReference type="SAM" id="MobiDB-lite"/>
    </source>
</evidence>
<feature type="region of interest" description="Disordered" evidence="2">
    <location>
        <begin position="128"/>
        <end position="153"/>
    </location>
</feature>
<keyword evidence="5" id="KW-1185">Reference proteome</keyword>
<dbReference type="EMBL" id="AQHW01000013">
    <property type="protein sequence ID" value="KKB57347.1"/>
    <property type="molecule type" value="Genomic_DNA"/>
</dbReference>
<proteinExistence type="predicted"/>
<dbReference type="NCBIfam" id="TIGR01201">
    <property type="entry name" value="HU_rel"/>
    <property type="match status" value="1"/>
</dbReference>
<evidence type="ECO:0000256" key="1">
    <source>
        <dbReference type="ARBA" id="ARBA00023125"/>
    </source>
</evidence>
<dbReference type="InterPro" id="IPR005902">
    <property type="entry name" value="HU_DNA-bd_put"/>
</dbReference>